<dbReference type="Proteomes" id="UP000050482">
    <property type="component" value="Unassembled WGS sequence"/>
</dbReference>
<evidence type="ECO:0000313" key="2">
    <source>
        <dbReference type="EMBL" id="KPV41849.1"/>
    </source>
</evidence>
<comment type="caution">
    <text evidence="2">The sequence shown here is derived from an EMBL/GenBank/DDBJ whole genome shotgun (WGS) entry which is preliminary data.</text>
</comment>
<dbReference type="RefSeq" id="WP_054971014.1">
    <property type="nucleotide sequence ID" value="NZ_LJCO01000090.1"/>
</dbReference>
<accession>A0A0P9CYA6</accession>
<dbReference type="PATRIC" id="fig|471514.4.peg.4118"/>
<dbReference type="AlphaFoldDB" id="A0A0P9CYA6"/>
<keyword evidence="1" id="KW-0472">Membrane</keyword>
<evidence type="ECO:0000313" key="3">
    <source>
        <dbReference type="Proteomes" id="UP000050482"/>
    </source>
</evidence>
<dbReference type="EMBL" id="LJCO01000090">
    <property type="protein sequence ID" value="KPV41849.1"/>
    <property type="molecule type" value="Genomic_DNA"/>
</dbReference>
<name>A0A0P9CYA6_9BACL</name>
<feature type="transmembrane region" description="Helical" evidence="1">
    <location>
        <begin position="72"/>
        <end position="91"/>
    </location>
</feature>
<keyword evidence="3" id="KW-1185">Reference proteome</keyword>
<dbReference type="OrthoDB" id="2377199at2"/>
<keyword evidence="1" id="KW-0812">Transmembrane</keyword>
<organism evidence="2 3">
    <name type="scientific">Alicyclobacillus ferrooxydans</name>
    <dbReference type="NCBI Taxonomy" id="471514"/>
    <lineage>
        <taxon>Bacteria</taxon>
        <taxon>Bacillati</taxon>
        <taxon>Bacillota</taxon>
        <taxon>Bacilli</taxon>
        <taxon>Bacillales</taxon>
        <taxon>Alicyclobacillaceae</taxon>
        <taxon>Alicyclobacillus</taxon>
    </lineage>
</organism>
<reference evidence="2 3" key="1">
    <citation type="submission" date="2015-09" db="EMBL/GenBank/DDBJ databases">
        <title>Draft genome sequence of Alicyclobacillus ferrooxydans DSM 22381.</title>
        <authorList>
            <person name="Hemp J."/>
        </authorList>
    </citation>
    <scope>NUCLEOTIDE SEQUENCE [LARGE SCALE GENOMIC DNA]</scope>
    <source>
        <strain evidence="2 3">TC-34</strain>
    </source>
</reference>
<sequence length="93" mass="10794">MITRAHVMPYVGQYVVVRTRDGAVHRGVLHSVSNDGIYVRPVNGRLASGDMNGDRMQLLGQLPDKGTDAEEAWLPFLFFPWFWIGAFWPWFWW</sequence>
<evidence type="ECO:0000256" key="1">
    <source>
        <dbReference type="SAM" id="Phobius"/>
    </source>
</evidence>
<keyword evidence="1" id="KW-1133">Transmembrane helix</keyword>
<protein>
    <submittedName>
        <fullName evidence="2">Uncharacterized protein</fullName>
    </submittedName>
</protein>
<proteinExistence type="predicted"/>
<gene>
    <name evidence="2" type="ORF">AN477_20285</name>
</gene>